<evidence type="ECO:0000313" key="1">
    <source>
        <dbReference type="EMBL" id="GAA6146918.1"/>
    </source>
</evidence>
<dbReference type="EMBL" id="BAABWH010000014">
    <property type="protein sequence ID" value="GAA6146918.1"/>
    <property type="molecule type" value="Genomic_DNA"/>
</dbReference>
<dbReference type="Proteomes" id="UP001481413">
    <property type="component" value="Unassembled WGS sequence"/>
</dbReference>
<protein>
    <submittedName>
        <fullName evidence="1">Uncharacterized protein</fullName>
    </submittedName>
</protein>
<organism evidence="1 2">
    <name type="scientific">Thalassolituus maritimus</name>
    <dbReference type="NCBI Taxonomy" id="484498"/>
    <lineage>
        <taxon>Bacteria</taxon>
        <taxon>Pseudomonadati</taxon>
        <taxon>Pseudomonadota</taxon>
        <taxon>Gammaproteobacteria</taxon>
        <taxon>Oceanospirillales</taxon>
        <taxon>Oceanospirillaceae</taxon>
        <taxon>Thalassolituus</taxon>
    </lineage>
</organism>
<dbReference type="RefSeq" id="WP_353296125.1">
    <property type="nucleotide sequence ID" value="NZ_BAABWH010000014.1"/>
</dbReference>
<name>A0ABQ0A3E6_9GAMM</name>
<gene>
    <name evidence="1" type="ORF">NBRC116585_30380</name>
</gene>
<reference evidence="1 2" key="1">
    <citation type="submission" date="2024-04" db="EMBL/GenBank/DDBJ databases">
        <title>Draft genome sequence of Thalassolituus maritimus NBRC 116585.</title>
        <authorList>
            <person name="Miyakawa T."/>
            <person name="Kusuya Y."/>
            <person name="Miura T."/>
        </authorList>
    </citation>
    <scope>NUCLEOTIDE SEQUENCE [LARGE SCALE GENOMIC DNA]</scope>
    <source>
        <strain evidence="1 2">5NW40-0001</strain>
    </source>
</reference>
<proteinExistence type="predicted"/>
<sequence length="438" mass="46782">MNNILRHPLAIALAAVSLPVCSLEAISDREMAEVSGQAFITIGADSYSSTVSEWTSQGYSNGVAQELAGDYEFTRVNLGLDIETLATVDSLRVGEFERTVYEDGTVPATDLDGNPIDANGNITSDPDQFVANDADIIIDNFALGRVENYRDATQASVDPFQIRNPYIELAYKIVDGVREVAGVRIGFEEAQGYLSGDIKSLTGTFKGSIIGPVSVIVNANCPRPDGTDADSCGLLELAVALGDPDIESTIDLVDGAKGTANYGYGAGREVATEGPSEEELTYPYEEYPYLKRASWAGVPAGRNFDTPKFDLLGIDLSGIIRNVTVSEDCQVDYTPGCFNLQIYQSVYIGDETLPFDDEGEGSGTASGVFVSLQQTSVPWKDLSGLPDADRVATQRGAYLHAASFNSNGVEKYPLVLDLYDATSGIPREATCVGVVKGC</sequence>
<keyword evidence="2" id="KW-1185">Reference proteome</keyword>
<accession>A0ABQ0A3E6</accession>
<comment type="caution">
    <text evidence="1">The sequence shown here is derived from an EMBL/GenBank/DDBJ whole genome shotgun (WGS) entry which is preliminary data.</text>
</comment>
<evidence type="ECO:0000313" key="2">
    <source>
        <dbReference type="Proteomes" id="UP001481413"/>
    </source>
</evidence>